<name>A0A8J8NLP2_HALGN</name>
<proteinExistence type="predicted"/>
<dbReference type="AlphaFoldDB" id="A0A8J8NLP2"/>
<feature type="chain" id="PRO_5035248365" description="Odorant receptor" evidence="1">
    <location>
        <begin position="21"/>
        <end position="371"/>
    </location>
</feature>
<dbReference type="Proteomes" id="UP000785679">
    <property type="component" value="Unassembled WGS sequence"/>
</dbReference>
<sequence length="371" mass="42003">MKAKLSFYLLLLRSILQVSKHRGDICHREVIEHHLIHSGLSQFINIIDISTQAIVFDSSIMALRSFGNALSEHFIKAFPMYLHPQVVRVVHEAALNAILEFAIHCDLGHLPPSIPIGHVVLHVPQEPLILRQYHAPSIDPTIFDNAIKYGLSLEIVDYAFSLEFAKMVVSEAHFVILFEICIAKAFLQVIFEMAYRDDKTILFADGQLSARAAELAFYVKTFDHLIHRGCKPSPMRNVSAVQNFALVIHGHPFDNVIAVKREVKQCVLKRFHILNGTPEPVEVKDTSHFFPALFYFRLATHQTKHVSNVCVPVPIVIVGVLQFHLLALTYEMQVVEAFRAFAQLPLNEALHIVQVSLGIRVMRSQGREKAF</sequence>
<keyword evidence="3" id="KW-1185">Reference proteome</keyword>
<evidence type="ECO:0000313" key="2">
    <source>
        <dbReference type="EMBL" id="TNV77517.1"/>
    </source>
</evidence>
<organism evidence="2 3">
    <name type="scientific">Halteria grandinella</name>
    <dbReference type="NCBI Taxonomy" id="5974"/>
    <lineage>
        <taxon>Eukaryota</taxon>
        <taxon>Sar</taxon>
        <taxon>Alveolata</taxon>
        <taxon>Ciliophora</taxon>
        <taxon>Intramacronucleata</taxon>
        <taxon>Spirotrichea</taxon>
        <taxon>Stichotrichia</taxon>
        <taxon>Sporadotrichida</taxon>
        <taxon>Halteriidae</taxon>
        <taxon>Halteria</taxon>
    </lineage>
</organism>
<feature type="signal peptide" evidence="1">
    <location>
        <begin position="1"/>
        <end position="20"/>
    </location>
</feature>
<protein>
    <recommendedName>
        <fullName evidence="4">Odorant receptor</fullName>
    </recommendedName>
</protein>
<dbReference type="EMBL" id="RRYP01011779">
    <property type="protein sequence ID" value="TNV77517.1"/>
    <property type="molecule type" value="Genomic_DNA"/>
</dbReference>
<reference evidence="2" key="1">
    <citation type="submission" date="2019-06" db="EMBL/GenBank/DDBJ databases">
        <authorList>
            <person name="Zheng W."/>
        </authorList>
    </citation>
    <scope>NUCLEOTIDE SEQUENCE</scope>
    <source>
        <strain evidence="2">QDHG01</strain>
    </source>
</reference>
<evidence type="ECO:0000256" key="1">
    <source>
        <dbReference type="SAM" id="SignalP"/>
    </source>
</evidence>
<keyword evidence="1" id="KW-0732">Signal</keyword>
<evidence type="ECO:0000313" key="3">
    <source>
        <dbReference type="Proteomes" id="UP000785679"/>
    </source>
</evidence>
<comment type="caution">
    <text evidence="2">The sequence shown here is derived from an EMBL/GenBank/DDBJ whole genome shotgun (WGS) entry which is preliminary data.</text>
</comment>
<evidence type="ECO:0008006" key="4">
    <source>
        <dbReference type="Google" id="ProtNLM"/>
    </source>
</evidence>
<accession>A0A8J8NLP2</accession>
<gene>
    <name evidence="2" type="ORF">FGO68_gene16541</name>
</gene>